<keyword evidence="2" id="KW-0479">Metal-binding</keyword>
<feature type="domain" description="DDE Tnp4" evidence="3">
    <location>
        <begin position="1"/>
        <end position="117"/>
    </location>
</feature>
<accession>A0A1B6KLI2</accession>
<gene>
    <name evidence="4" type="ORF">g.51506</name>
</gene>
<comment type="cofactor">
    <cofactor evidence="1">
        <name>a divalent metal cation</name>
        <dbReference type="ChEBI" id="CHEBI:60240"/>
    </cofactor>
</comment>
<evidence type="ECO:0000256" key="2">
    <source>
        <dbReference type="ARBA" id="ARBA00022723"/>
    </source>
</evidence>
<dbReference type="AlphaFoldDB" id="A0A1B6KLI2"/>
<evidence type="ECO:0000259" key="3">
    <source>
        <dbReference type="Pfam" id="PF13359"/>
    </source>
</evidence>
<evidence type="ECO:0000313" key="4">
    <source>
        <dbReference type="EMBL" id="JAT12308.1"/>
    </source>
</evidence>
<dbReference type="GO" id="GO:0046872">
    <property type="term" value="F:metal ion binding"/>
    <property type="evidence" value="ECO:0007669"/>
    <property type="project" value="UniProtKB-KW"/>
</dbReference>
<evidence type="ECO:0000256" key="1">
    <source>
        <dbReference type="ARBA" id="ARBA00001968"/>
    </source>
</evidence>
<dbReference type="Pfam" id="PF13359">
    <property type="entry name" value="DDE_Tnp_4"/>
    <property type="match status" value="1"/>
</dbReference>
<name>A0A1B6KLI2_9HEMI</name>
<dbReference type="InterPro" id="IPR027806">
    <property type="entry name" value="HARBI1_dom"/>
</dbReference>
<feature type="non-terminal residue" evidence="4">
    <location>
        <position position="1"/>
    </location>
</feature>
<organism evidence="4">
    <name type="scientific">Graphocephala atropunctata</name>
    <dbReference type="NCBI Taxonomy" id="36148"/>
    <lineage>
        <taxon>Eukaryota</taxon>
        <taxon>Metazoa</taxon>
        <taxon>Ecdysozoa</taxon>
        <taxon>Arthropoda</taxon>
        <taxon>Hexapoda</taxon>
        <taxon>Insecta</taxon>
        <taxon>Pterygota</taxon>
        <taxon>Neoptera</taxon>
        <taxon>Paraneoptera</taxon>
        <taxon>Hemiptera</taxon>
        <taxon>Auchenorrhyncha</taxon>
        <taxon>Membracoidea</taxon>
        <taxon>Cicadellidae</taxon>
        <taxon>Cicadellinae</taxon>
        <taxon>Cicadellini</taxon>
        <taxon>Graphocephala</taxon>
    </lineage>
</organism>
<sequence>THIAIRKPEQSGSAYFNYKGFYSIVLLAVVDADKKFIMVDAGINGRISDSEVMFYSKFGELFHCNSLEIPKPAPLPNTTSNFPFVFVGDEAFALHPNLMKPYSLRLALTNEQCEYNR</sequence>
<protein>
    <recommendedName>
        <fullName evidence="3">DDE Tnp4 domain-containing protein</fullName>
    </recommendedName>
</protein>
<proteinExistence type="predicted"/>
<reference evidence="4" key="1">
    <citation type="submission" date="2015-11" db="EMBL/GenBank/DDBJ databases">
        <title>De novo transcriptome assembly of four potential Pierce s Disease insect vectors from Arizona vineyards.</title>
        <authorList>
            <person name="Tassone E.E."/>
        </authorList>
    </citation>
    <scope>NUCLEOTIDE SEQUENCE</scope>
</reference>
<dbReference type="EMBL" id="GEBQ01027669">
    <property type="protein sequence ID" value="JAT12308.1"/>
    <property type="molecule type" value="Transcribed_RNA"/>
</dbReference>
<feature type="non-terminal residue" evidence="4">
    <location>
        <position position="117"/>
    </location>
</feature>